<dbReference type="CDD" id="cd21442">
    <property type="entry name" value="SNARE_NTD_STX6-like"/>
    <property type="match status" value="1"/>
</dbReference>
<organism evidence="11 12">
    <name type="scientific">Penstemon smallii</name>
    <dbReference type="NCBI Taxonomy" id="265156"/>
    <lineage>
        <taxon>Eukaryota</taxon>
        <taxon>Viridiplantae</taxon>
        <taxon>Streptophyta</taxon>
        <taxon>Embryophyta</taxon>
        <taxon>Tracheophyta</taxon>
        <taxon>Spermatophyta</taxon>
        <taxon>Magnoliopsida</taxon>
        <taxon>eudicotyledons</taxon>
        <taxon>Gunneridae</taxon>
        <taxon>Pentapetalae</taxon>
        <taxon>asterids</taxon>
        <taxon>lamiids</taxon>
        <taxon>Lamiales</taxon>
        <taxon>Plantaginaceae</taxon>
        <taxon>Cheloneae</taxon>
        <taxon>Penstemon</taxon>
    </lineage>
</organism>
<accession>A0ABD3TYH1</accession>
<evidence type="ECO:0000256" key="8">
    <source>
        <dbReference type="ARBA" id="ARBA00037801"/>
    </source>
</evidence>
<evidence type="ECO:0000256" key="9">
    <source>
        <dbReference type="SAM" id="MobiDB-lite"/>
    </source>
</evidence>
<evidence type="ECO:0000256" key="2">
    <source>
        <dbReference type="ARBA" id="ARBA00022448"/>
    </source>
</evidence>
<dbReference type="GO" id="GO:0005794">
    <property type="term" value="C:Golgi apparatus"/>
    <property type="evidence" value="ECO:0007669"/>
    <property type="project" value="UniProtKB-SubCell"/>
</dbReference>
<name>A0ABD3TYH1_9LAMI</name>
<evidence type="ECO:0000256" key="5">
    <source>
        <dbReference type="ARBA" id="ARBA00022989"/>
    </source>
</evidence>
<evidence type="ECO:0000256" key="7">
    <source>
        <dbReference type="ARBA" id="ARBA00023136"/>
    </source>
</evidence>
<evidence type="ECO:0000256" key="4">
    <source>
        <dbReference type="ARBA" id="ARBA00022927"/>
    </source>
</evidence>
<evidence type="ECO:0000259" key="10">
    <source>
        <dbReference type="Pfam" id="PF09177"/>
    </source>
</evidence>
<keyword evidence="4" id="KW-0653">Protein transport</keyword>
<evidence type="ECO:0000256" key="6">
    <source>
        <dbReference type="ARBA" id="ARBA00023034"/>
    </source>
</evidence>
<dbReference type="InterPro" id="IPR015260">
    <property type="entry name" value="Syntaxin-6/10/61_N"/>
</dbReference>
<evidence type="ECO:0000256" key="1">
    <source>
        <dbReference type="ARBA" id="ARBA00009063"/>
    </source>
</evidence>
<dbReference type="GO" id="GO:0015031">
    <property type="term" value="P:protein transport"/>
    <property type="evidence" value="ECO:0007669"/>
    <property type="project" value="UniProtKB-KW"/>
</dbReference>
<dbReference type="Gene3D" id="1.20.58.90">
    <property type="match status" value="1"/>
</dbReference>
<evidence type="ECO:0000256" key="3">
    <source>
        <dbReference type="ARBA" id="ARBA00022692"/>
    </source>
</evidence>
<dbReference type="Pfam" id="PF09177">
    <property type="entry name" value="STX6_10_61_N"/>
    <property type="match status" value="1"/>
</dbReference>
<feature type="domain" description="Syntaxin 6/10/61 N-terminal" evidence="10">
    <location>
        <begin position="13"/>
        <end position="104"/>
    </location>
</feature>
<keyword evidence="12" id="KW-1185">Reference proteome</keyword>
<dbReference type="InterPro" id="IPR010989">
    <property type="entry name" value="SNARE"/>
</dbReference>
<comment type="subcellular location">
    <subcellularLocation>
        <location evidence="8">Golgi apparatus</location>
        <location evidence="8">trans-Golgi network membrane</location>
        <topology evidence="8">Single-pass type IV membrane protein</topology>
    </subcellularLocation>
</comment>
<feature type="region of interest" description="Disordered" evidence="9">
    <location>
        <begin position="141"/>
        <end position="175"/>
    </location>
</feature>
<keyword evidence="7" id="KW-0472">Membrane</keyword>
<proteinExistence type="inferred from homology"/>
<evidence type="ECO:0000313" key="12">
    <source>
        <dbReference type="Proteomes" id="UP001634393"/>
    </source>
</evidence>
<keyword evidence="6" id="KW-0333">Golgi apparatus</keyword>
<dbReference type="PANTHER" id="PTHR34949:SF3">
    <property type="entry name" value="OS08G0244100 PROTEIN"/>
    <property type="match status" value="1"/>
</dbReference>
<dbReference type="Proteomes" id="UP001634393">
    <property type="component" value="Unassembled WGS sequence"/>
</dbReference>
<keyword evidence="5" id="KW-1133">Transmembrane helix</keyword>
<keyword evidence="2" id="KW-0813">Transport</keyword>
<dbReference type="AlphaFoldDB" id="A0ABD3TYH1"/>
<feature type="compositionally biased region" description="Polar residues" evidence="9">
    <location>
        <begin position="160"/>
        <end position="173"/>
    </location>
</feature>
<comment type="caution">
    <text evidence="11">The sequence shown here is derived from an EMBL/GenBank/DDBJ whole genome shotgun (WGS) entry which is preliminary data.</text>
</comment>
<sequence>MLVANSFDLWQKDTFFSAAEEVQQSADIMESAYRTWLRAKREGLIPHHLEELERELQMALGTAKWQLDEFERAVRMSYRNRGDDITITRHRQFVSAIEDQISCVETSLKESFNAEGKKPFRWVNLDEEECDDLALFLSGTPEASPMIQDDNNMKDKGSLGSENTPQTQISSHGKSVEEINENANCFVEIEERKLPEEVTDKIASNRRTWSTPDRSTLEIVIGSSDIQKNAIIEATPKEKGSKPFFWRSRFEDHPVARGGVLTHTKLKITSWLNQLSSYPSADVFFMGSLERKCKKSETTSATSVASSFRTFSTCFDANRLFSRALFALFSISNLNTVDDEQEKRWFGLCL</sequence>
<evidence type="ECO:0000313" key="11">
    <source>
        <dbReference type="EMBL" id="KAL3841038.1"/>
    </source>
</evidence>
<comment type="similarity">
    <text evidence="1">Belongs to the syntaxin family.</text>
</comment>
<dbReference type="EMBL" id="JBJXBP010000003">
    <property type="protein sequence ID" value="KAL3841038.1"/>
    <property type="molecule type" value="Genomic_DNA"/>
</dbReference>
<dbReference type="SUPFAM" id="SSF47661">
    <property type="entry name" value="t-snare proteins"/>
    <property type="match status" value="1"/>
</dbReference>
<reference evidence="11 12" key="1">
    <citation type="submission" date="2024-12" db="EMBL/GenBank/DDBJ databases">
        <title>The unique morphological basis and parallel evolutionary history of personate flowers in Penstemon.</title>
        <authorList>
            <person name="Depatie T.H."/>
            <person name="Wessinger C.A."/>
        </authorList>
    </citation>
    <scope>NUCLEOTIDE SEQUENCE [LARGE SCALE GENOMIC DNA]</scope>
    <source>
        <strain evidence="11">WTNN_2</strain>
        <tissue evidence="11">Leaf</tissue>
    </source>
</reference>
<gene>
    <name evidence="11" type="ORF">ACJIZ3_025629</name>
</gene>
<dbReference type="PANTHER" id="PTHR34949">
    <property type="entry name" value="OS05G0443700 PROTEIN"/>
    <property type="match status" value="1"/>
</dbReference>
<keyword evidence="3" id="KW-0812">Transmembrane</keyword>
<protein>
    <recommendedName>
        <fullName evidence="10">Syntaxin 6/10/61 N-terminal domain-containing protein</fullName>
    </recommendedName>
</protein>
<dbReference type="FunFam" id="1.20.58.90:FF:000004">
    <property type="entry name" value="Syntaxin 10"/>
    <property type="match status" value="1"/>
</dbReference>